<proteinExistence type="predicted"/>
<evidence type="ECO:0008006" key="5">
    <source>
        <dbReference type="Google" id="ProtNLM"/>
    </source>
</evidence>
<evidence type="ECO:0000256" key="1">
    <source>
        <dbReference type="SAM" id="MobiDB-lite"/>
    </source>
</evidence>
<feature type="region of interest" description="Disordered" evidence="1">
    <location>
        <begin position="158"/>
        <end position="178"/>
    </location>
</feature>
<keyword evidence="2" id="KW-0472">Membrane</keyword>
<keyword evidence="4" id="KW-1185">Reference proteome</keyword>
<dbReference type="Proteomes" id="UP001597304">
    <property type="component" value="Unassembled WGS sequence"/>
</dbReference>
<accession>A0ABW4L1H9</accession>
<feature type="compositionally biased region" description="Basic and acidic residues" evidence="1">
    <location>
        <begin position="160"/>
        <end position="172"/>
    </location>
</feature>
<feature type="transmembrane region" description="Helical" evidence="2">
    <location>
        <begin position="12"/>
        <end position="31"/>
    </location>
</feature>
<protein>
    <recommendedName>
        <fullName evidence="5">Lipoprotein</fullName>
    </recommendedName>
</protein>
<name>A0ABW4L1H9_9BURK</name>
<organism evidence="3 4">
    <name type="scientific">Ottowia flava</name>
    <dbReference type="NCBI Taxonomy" id="2675430"/>
    <lineage>
        <taxon>Bacteria</taxon>
        <taxon>Pseudomonadati</taxon>
        <taxon>Pseudomonadota</taxon>
        <taxon>Betaproteobacteria</taxon>
        <taxon>Burkholderiales</taxon>
        <taxon>Comamonadaceae</taxon>
        <taxon>Ottowia</taxon>
    </lineage>
</organism>
<gene>
    <name evidence="3" type="ORF">ACFSF0_17400</name>
</gene>
<evidence type="ECO:0000313" key="3">
    <source>
        <dbReference type="EMBL" id="MFD1712378.1"/>
    </source>
</evidence>
<comment type="caution">
    <text evidence="3">The sequence shown here is derived from an EMBL/GenBank/DDBJ whole genome shotgun (WGS) entry which is preliminary data.</text>
</comment>
<keyword evidence="2" id="KW-0812">Transmembrane</keyword>
<sequence>MKKMLDSLLATYANSAIFGINIALLHIKTIFGRNWFFGRIVRKAMSANYARLTLVFAPVLLGGCFGGGDINIVKNAVWEAMPDTTIGKALDSRFSCTTPKWRQFEDERGRSIVEYTCEHKGVREYISRHSKEAFAARKQAVDNQLGRFCKTRCGRTTDLPSRRDESIADKFQRPRAIK</sequence>
<evidence type="ECO:0000256" key="2">
    <source>
        <dbReference type="SAM" id="Phobius"/>
    </source>
</evidence>
<dbReference type="EMBL" id="JBHUEJ010000042">
    <property type="protein sequence ID" value="MFD1712378.1"/>
    <property type="molecule type" value="Genomic_DNA"/>
</dbReference>
<reference evidence="4" key="1">
    <citation type="journal article" date="2019" name="Int. J. Syst. Evol. Microbiol.">
        <title>The Global Catalogue of Microorganisms (GCM) 10K type strain sequencing project: providing services to taxonomists for standard genome sequencing and annotation.</title>
        <authorList>
            <consortium name="The Broad Institute Genomics Platform"/>
            <consortium name="The Broad Institute Genome Sequencing Center for Infectious Disease"/>
            <person name="Wu L."/>
            <person name="Ma J."/>
        </authorList>
    </citation>
    <scope>NUCLEOTIDE SEQUENCE [LARGE SCALE GENOMIC DNA]</scope>
    <source>
        <strain evidence="4">LMG 29247</strain>
    </source>
</reference>
<dbReference type="RefSeq" id="WP_147915088.1">
    <property type="nucleotide sequence ID" value="NZ_JBHUEJ010000042.1"/>
</dbReference>
<feature type="transmembrane region" description="Helical" evidence="2">
    <location>
        <begin position="52"/>
        <end position="73"/>
    </location>
</feature>
<keyword evidence="2" id="KW-1133">Transmembrane helix</keyword>
<evidence type="ECO:0000313" key="4">
    <source>
        <dbReference type="Proteomes" id="UP001597304"/>
    </source>
</evidence>